<keyword evidence="3" id="KW-1185">Reference proteome</keyword>
<feature type="region of interest" description="Disordered" evidence="1">
    <location>
        <begin position="221"/>
        <end position="252"/>
    </location>
</feature>
<feature type="compositionally biased region" description="Basic and acidic residues" evidence="1">
    <location>
        <begin position="230"/>
        <end position="252"/>
    </location>
</feature>
<evidence type="ECO:0000313" key="3">
    <source>
        <dbReference type="Proteomes" id="UP000269793"/>
    </source>
</evidence>
<protein>
    <recommendedName>
        <fullName evidence="4">Mediator of RNA polymerase II transcription subunit 18</fullName>
    </recommendedName>
</protein>
<evidence type="ECO:0000313" key="2">
    <source>
        <dbReference type="EMBL" id="AYO42940.1"/>
    </source>
</evidence>
<reference evidence="2 3" key="1">
    <citation type="submission" date="2018-10" db="EMBL/GenBank/DDBJ databases">
        <title>Complete genome sequence of Malassezia restricta CBS 7877.</title>
        <authorList>
            <person name="Morand S.C."/>
            <person name="Bertignac M."/>
            <person name="Iltis A."/>
            <person name="Kolder I."/>
            <person name="Pirovano W."/>
            <person name="Jourdain R."/>
            <person name="Clavaud C."/>
        </authorList>
    </citation>
    <scope>NUCLEOTIDE SEQUENCE [LARGE SCALE GENOMIC DNA]</scope>
    <source>
        <strain evidence="2 3">CBS 7877</strain>
    </source>
</reference>
<dbReference type="Proteomes" id="UP000269793">
    <property type="component" value="Chromosome III"/>
</dbReference>
<gene>
    <name evidence="2" type="ORF">DNF11_1990</name>
</gene>
<sequence length="252" mass="27998">MNAAEVQRQHTQVSAMGHMEPLHVGSLLDALARMVHTPAEAFVERDTLLHRCDDEAAQALETSDTRWNNVRRARDQIRLSVRTEHGMTQLVLPQPPVPPGAAPSVAIRTVVIVDVLTPAPDMPPTPLETTTIFAMPIEELAEHAQHRAGWDELVALLQWAPERQVMRYGLRYVLPSDHPLVLHELRIFRATDWSIDASNRPIEWTPSSQIHVRVVSTLRSDVGPGIPKSQQDETALHEAPAKVAGRDRAPGS</sequence>
<dbReference type="AlphaFoldDB" id="A0A3G2S4T7"/>
<dbReference type="EMBL" id="CP033150">
    <property type="protein sequence ID" value="AYO42940.1"/>
    <property type="molecule type" value="Genomic_DNA"/>
</dbReference>
<organism evidence="2 3">
    <name type="scientific">Malassezia restricta (strain ATCC 96810 / NBRC 103918 / CBS 7877)</name>
    <name type="common">Seborrheic dermatitis infection agent</name>
    <dbReference type="NCBI Taxonomy" id="425264"/>
    <lineage>
        <taxon>Eukaryota</taxon>
        <taxon>Fungi</taxon>
        <taxon>Dikarya</taxon>
        <taxon>Basidiomycota</taxon>
        <taxon>Ustilaginomycotina</taxon>
        <taxon>Malasseziomycetes</taxon>
        <taxon>Malasseziales</taxon>
        <taxon>Malasseziaceae</taxon>
        <taxon>Malassezia</taxon>
    </lineage>
</organism>
<name>A0A3G2S4T7_MALR7</name>
<evidence type="ECO:0000256" key="1">
    <source>
        <dbReference type="SAM" id="MobiDB-lite"/>
    </source>
</evidence>
<dbReference type="VEuPathDB" id="FungiDB:DNF11_1990"/>
<proteinExistence type="predicted"/>
<dbReference type="OrthoDB" id="3355484at2759"/>
<accession>A0A3G2S4T7</accession>
<evidence type="ECO:0008006" key="4">
    <source>
        <dbReference type="Google" id="ProtNLM"/>
    </source>
</evidence>